<dbReference type="GO" id="GO:0031965">
    <property type="term" value="C:nuclear membrane"/>
    <property type="evidence" value="ECO:0007669"/>
    <property type="project" value="EnsemblFungi"/>
</dbReference>
<dbReference type="GO" id="GO:0060304">
    <property type="term" value="P:regulation of phosphatidylinositol dephosphorylation"/>
    <property type="evidence" value="ECO:0007669"/>
    <property type="project" value="EnsemblFungi"/>
</dbReference>
<dbReference type="Pfam" id="PF00635">
    <property type="entry name" value="Motile_Sperm"/>
    <property type="match status" value="1"/>
</dbReference>
<keyword evidence="10" id="KW-1185">Reference proteome</keyword>
<evidence type="ECO:0000256" key="1">
    <source>
        <dbReference type="ARBA" id="ARBA00004211"/>
    </source>
</evidence>
<dbReference type="GO" id="GO:0000781">
    <property type="term" value="C:chromosome, telomeric region"/>
    <property type="evidence" value="ECO:0007669"/>
    <property type="project" value="GOC"/>
</dbReference>
<evidence type="ECO:0000256" key="3">
    <source>
        <dbReference type="ARBA" id="ARBA00022692"/>
    </source>
</evidence>
<dbReference type="STRING" id="1266660.A0A1G4K210"/>
<dbReference type="GO" id="GO:0090158">
    <property type="term" value="P:endoplasmic reticulum membrane organization"/>
    <property type="evidence" value="ECO:0007669"/>
    <property type="project" value="EnsemblFungi"/>
</dbReference>
<dbReference type="GO" id="GO:0005789">
    <property type="term" value="C:endoplasmic reticulum membrane"/>
    <property type="evidence" value="ECO:0007669"/>
    <property type="project" value="EnsemblFungi"/>
</dbReference>
<feature type="domain" description="MSP" evidence="8">
    <location>
        <begin position="1"/>
        <end position="124"/>
    </location>
</feature>
<dbReference type="Gene3D" id="2.60.40.10">
    <property type="entry name" value="Immunoglobulins"/>
    <property type="match status" value="1"/>
</dbReference>
<dbReference type="InterPro" id="IPR008962">
    <property type="entry name" value="PapD-like_sf"/>
</dbReference>
<dbReference type="PANTHER" id="PTHR10809:SF6">
    <property type="entry name" value="AT11025P-RELATED"/>
    <property type="match status" value="1"/>
</dbReference>
<proteinExistence type="inferred from homology"/>
<comment type="similarity">
    <text evidence="2">Belongs to the VAMP-associated protein (VAP) (TC 9.B.17) family.</text>
</comment>
<dbReference type="GO" id="GO:0005934">
    <property type="term" value="C:cellular bud tip"/>
    <property type="evidence" value="ECO:0007669"/>
    <property type="project" value="EnsemblFungi"/>
</dbReference>
<dbReference type="GO" id="GO:0031509">
    <property type="term" value="P:subtelomeric heterochromatin formation"/>
    <property type="evidence" value="ECO:0007669"/>
    <property type="project" value="EnsemblFungi"/>
</dbReference>
<keyword evidence="5 7" id="KW-0472">Membrane</keyword>
<protein>
    <submittedName>
        <fullName evidence="9">LADA_0H07272g1_1</fullName>
    </submittedName>
</protein>
<dbReference type="PANTHER" id="PTHR10809">
    <property type="entry name" value="VESICLE-ASSOCIATED MEMBRANE PROTEIN-ASSOCIATED PROTEIN"/>
    <property type="match status" value="1"/>
</dbReference>
<dbReference type="AlphaFoldDB" id="A0A1G4K210"/>
<evidence type="ECO:0000313" key="9">
    <source>
        <dbReference type="EMBL" id="SCU97628.1"/>
    </source>
</evidence>
<evidence type="ECO:0000256" key="4">
    <source>
        <dbReference type="ARBA" id="ARBA00022989"/>
    </source>
</evidence>
<keyword evidence="4 7" id="KW-1133">Transmembrane helix</keyword>
<dbReference type="GO" id="GO:0035091">
    <property type="term" value="F:phosphatidylinositol binding"/>
    <property type="evidence" value="ECO:0007669"/>
    <property type="project" value="EnsemblFungi"/>
</dbReference>
<comment type="subcellular location">
    <subcellularLocation>
        <location evidence="1">Membrane</location>
        <topology evidence="1">Single-pass type IV membrane protein</topology>
    </subcellularLocation>
</comment>
<dbReference type="GO" id="GO:0005886">
    <property type="term" value="C:plasma membrane"/>
    <property type="evidence" value="ECO:0007669"/>
    <property type="project" value="EnsemblFungi"/>
</dbReference>
<organism evidence="9 10">
    <name type="scientific">Lachancea dasiensis</name>
    <dbReference type="NCBI Taxonomy" id="1072105"/>
    <lineage>
        <taxon>Eukaryota</taxon>
        <taxon>Fungi</taxon>
        <taxon>Dikarya</taxon>
        <taxon>Ascomycota</taxon>
        <taxon>Saccharomycotina</taxon>
        <taxon>Saccharomycetes</taxon>
        <taxon>Saccharomycetales</taxon>
        <taxon>Saccharomycetaceae</taxon>
        <taxon>Lachancea</taxon>
    </lineage>
</organism>
<dbReference type="EMBL" id="LT598461">
    <property type="protein sequence ID" value="SCU97628.1"/>
    <property type="molecule type" value="Genomic_DNA"/>
</dbReference>
<dbReference type="Proteomes" id="UP000190274">
    <property type="component" value="Chromosome H"/>
</dbReference>
<feature type="region of interest" description="Disordered" evidence="6">
    <location>
        <begin position="133"/>
        <end position="196"/>
    </location>
</feature>
<accession>A0A1G4K210</accession>
<evidence type="ECO:0000256" key="2">
    <source>
        <dbReference type="ARBA" id="ARBA00008932"/>
    </source>
</evidence>
<gene>
    <name evidence="9" type="ORF">LADA_0H07272G</name>
</gene>
<dbReference type="GO" id="GO:0061817">
    <property type="term" value="P:endoplasmic reticulum-plasma membrane tethering"/>
    <property type="evidence" value="ECO:0007669"/>
    <property type="project" value="TreeGrafter"/>
</dbReference>
<dbReference type="GO" id="GO:0032377">
    <property type="term" value="P:regulation of intracellular lipid transport"/>
    <property type="evidence" value="ECO:0007669"/>
    <property type="project" value="EnsemblFungi"/>
</dbReference>
<sequence length="235" mass="25153">MIDIKPSVLEYKPPLTTQATEYVTVTNNSDQAVVFKVKTTAPKFYCVRPNAALVAPGEQVQVQVILLGLAEEPAADFKCRDKFLVVTLPAPYDLGSSSVTEAWPQLEAEFKQHAVSKKIKVKYLLGEEAPIQEKSSENAEGAATKVVSEPDSKDIQGVTSEQEKPAASGPLPDQVKKNLTTGSQNVDEKSSGSKPVGSAAAAAAEAVPVKQETSMNPIVILLVALIALILGWLYY</sequence>
<dbReference type="GO" id="GO:0071561">
    <property type="term" value="C:nucleus-vacuole junction"/>
    <property type="evidence" value="ECO:0007669"/>
    <property type="project" value="EnsemblFungi"/>
</dbReference>
<dbReference type="GO" id="GO:0008654">
    <property type="term" value="P:phospholipid biosynthetic process"/>
    <property type="evidence" value="ECO:0007669"/>
    <property type="project" value="EnsemblFungi"/>
</dbReference>
<dbReference type="PIRSF" id="PIRSF019693">
    <property type="entry name" value="VAMP-associated"/>
    <property type="match status" value="1"/>
</dbReference>
<dbReference type="InterPro" id="IPR016763">
    <property type="entry name" value="VAP"/>
</dbReference>
<dbReference type="GO" id="GO:0061709">
    <property type="term" value="P:reticulophagy"/>
    <property type="evidence" value="ECO:0007669"/>
    <property type="project" value="EnsemblFungi"/>
</dbReference>
<evidence type="ECO:0000256" key="7">
    <source>
        <dbReference type="SAM" id="Phobius"/>
    </source>
</evidence>
<name>A0A1G4K210_9SACH</name>
<dbReference type="InterPro" id="IPR000535">
    <property type="entry name" value="MSP_dom"/>
</dbReference>
<dbReference type="GO" id="GO:0061163">
    <property type="term" value="P:endoplasmic reticulum polarization"/>
    <property type="evidence" value="ECO:0007669"/>
    <property type="project" value="EnsemblFungi"/>
</dbReference>
<dbReference type="SUPFAM" id="SSF49354">
    <property type="entry name" value="PapD-like"/>
    <property type="match status" value="1"/>
</dbReference>
<dbReference type="GO" id="GO:0033149">
    <property type="term" value="F:FFAT motif binding"/>
    <property type="evidence" value="ECO:0007669"/>
    <property type="project" value="EnsemblFungi"/>
</dbReference>
<keyword evidence="3 7" id="KW-0812">Transmembrane</keyword>
<dbReference type="InterPro" id="IPR013783">
    <property type="entry name" value="Ig-like_fold"/>
</dbReference>
<dbReference type="GO" id="GO:0005935">
    <property type="term" value="C:cellular bud neck"/>
    <property type="evidence" value="ECO:0007669"/>
    <property type="project" value="EnsemblFungi"/>
</dbReference>
<evidence type="ECO:0000256" key="6">
    <source>
        <dbReference type="SAM" id="MobiDB-lite"/>
    </source>
</evidence>
<evidence type="ECO:0000313" key="10">
    <source>
        <dbReference type="Proteomes" id="UP000190274"/>
    </source>
</evidence>
<dbReference type="GO" id="GO:0042308">
    <property type="term" value="P:negative regulation of protein import into nucleus"/>
    <property type="evidence" value="ECO:0007669"/>
    <property type="project" value="EnsemblFungi"/>
</dbReference>
<dbReference type="PROSITE" id="PS50202">
    <property type="entry name" value="MSP"/>
    <property type="match status" value="1"/>
</dbReference>
<dbReference type="GO" id="GO:0048309">
    <property type="term" value="P:endoplasmic reticulum inheritance"/>
    <property type="evidence" value="ECO:0007669"/>
    <property type="project" value="EnsemblFungi"/>
</dbReference>
<reference evidence="9 10" key="1">
    <citation type="submission" date="2016-03" db="EMBL/GenBank/DDBJ databases">
        <authorList>
            <person name="Devillers H."/>
        </authorList>
    </citation>
    <scope>NUCLEOTIDE SEQUENCE [LARGE SCALE GENOMIC DNA]</scope>
    <source>
        <strain evidence="9">CBS 10888</strain>
    </source>
</reference>
<feature type="transmembrane region" description="Helical" evidence="7">
    <location>
        <begin position="215"/>
        <end position="234"/>
    </location>
</feature>
<evidence type="ECO:0000259" key="8">
    <source>
        <dbReference type="PROSITE" id="PS50202"/>
    </source>
</evidence>
<dbReference type="OrthoDB" id="264603at2759"/>
<evidence type="ECO:0000256" key="5">
    <source>
        <dbReference type="ARBA" id="ARBA00023136"/>
    </source>
</evidence>